<sequence length="353" mass="38756">MSALPAFGLNRFNYTSPPAFAADAQRAERLGWDYAFIPSSPLRRQDPYVHLAFAAVQTERLGLGPLIETPMMRHPAVIASSIATVECLAPGRAILGYGVGDTAVRLMGKRPARVAELEEATILTRRLLAGEEVDVNAARPARLQHALRVPVWIAAGGPRTLRMAGRVADGVFIRVGRHAANIRTAIEAVYEGSRAVGRNPDEVKIGLIFHTILTDDLERAALLSRSMAAGYYEYSPMLFDPPQFTWNGPPVEELKKHVWPDFHHAEDLEASGRVVSFLSDEVADAFAVYGTPAMIARQLCEVMHLGYRVDMIIPHPVPTPPPGGPRPDYIERFATEVIPLFRAEMAQHATAAR</sequence>
<comment type="caution">
    <text evidence="3">The sequence shown here is derived from an EMBL/GenBank/DDBJ whole genome shotgun (WGS) entry which is preliminary data.</text>
</comment>
<gene>
    <name evidence="3" type="ORF">FJZ47_25380</name>
</gene>
<dbReference type="PANTHER" id="PTHR43244">
    <property type="match status" value="1"/>
</dbReference>
<feature type="domain" description="Luciferase-like" evidence="2">
    <location>
        <begin position="21"/>
        <end position="306"/>
    </location>
</feature>
<dbReference type="Gene3D" id="3.20.20.30">
    <property type="entry name" value="Luciferase-like domain"/>
    <property type="match status" value="1"/>
</dbReference>
<dbReference type="EMBL" id="VGLS01001199">
    <property type="protein sequence ID" value="MBM3227113.1"/>
    <property type="molecule type" value="Genomic_DNA"/>
</dbReference>
<dbReference type="PANTHER" id="PTHR43244:SF1">
    <property type="entry name" value="5,10-METHYLENETETRAHYDROMETHANOPTERIN REDUCTASE"/>
    <property type="match status" value="1"/>
</dbReference>
<organism evidence="3 4">
    <name type="scientific">Tectimicrobiota bacterium</name>
    <dbReference type="NCBI Taxonomy" id="2528274"/>
    <lineage>
        <taxon>Bacteria</taxon>
        <taxon>Pseudomonadati</taxon>
        <taxon>Nitrospinota/Tectimicrobiota group</taxon>
        <taxon>Candidatus Tectimicrobiota</taxon>
    </lineage>
</organism>
<accession>A0A938B6W2</accession>
<dbReference type="AlphaFoldDB" id="A0A938B6W2"/>
<dbReference type="SUPFAM" id="SSF51679">
    <property type="entry name" value="Bacterial luciferase-like"/>
    <property type="match status" value="1"/>
</dbReference>
<keyword evidence="1" id="KW-0560">Oxidoreductase</keyword>
<dbReference type="GO" id="GO:0016705">
    <property type="term" value="F:oxidoreductase activity, acting on paired donors, with incorporation or reduction of molecular oxygen"/>
    <property type="evidence" value="ECO:0007669"/>
    <property type="project" value="InterPro"/>
</dbReference>
<name>A0A938B6W2_UNCTE</name>
<dbReference type="Proteomes" id="UP000712673">
    <property type="component" value="Unassembled WGS sequence"/>
</dbReference>
<dbReference type="InterPro" id="IPR036661">
    <property type="entry name" value="Luciferase-like_sf"/>
</dbReference>
<reference evidence="3" key="1">
    <citation type="submission" date="2019-03" db="EMBL/GenBank/DDBJ databases">
        <title>Lake Tanganyika Metagenome-Assembled Genomes (MAGs).</title>
        <authorList>
            <person name="Tran P."/>
        </authorList>
    </citation>
    <scope>NUCLEOTIDE SEQUENCE</scope>
    <source>
        <strain evidence="3">K_DeepCast_65m_m2_066</strain>
    </source>
</reference>
<evidence type="ECO:0000313" key="3">
    <source>
        <dbReference type="EMBL" id="MBM3227113.1"/>
    </source>
</evidence>
<dbReference type="InterPro" id="IPR050564">
    <property type="entry name" value="F420-G6PD/mer"/>
</dbReference>
<dbReference type="Pfam" id="PF00296">
    <property type="entry name" value="Bac_luciferase"/>
    <property type="match status" value="1"/>
</dbReference>
<proteinExistence type="predicted"/>
<evidence type="ECO:0000313" key="4">
    <source>
        <dbReference type="Proteomes" id="UP000712673"/>
    </source>
</evidence>
<protein>
    <submittedName>
        <fullName evidence="3">LLM class flavin-dependent oxidoreductase</fullName>
    </submittedName>
</protein>
<evidence type="ECO:0000259" key="2">
    <source>
        <dbReference type="Pfam" id="PF00296"/>
    </source>
</evidence>
<dbReference type="InterPro" id="IPR011251">
    <property type="entry name" value="Luciferase-like_dom"/>
</dbReference>
<evidence type="ECO:0000256" key="1">
    <source>
        <dbReference type="ARBA" id="ARBA00023002"/>
    </source>
</evidence>